<dbReference type="AlphaFoldDB" id="A0A0R3RPT1"/>
<dbReference type="WBParaSite" id="EEL_0000362801-mRNA-1">
    <property type="protein sequence ID" value="EEL_0000362801-mRNA-1"/>
    <property type="gene ID" value="EEL_0000362801"/>
</dbReference>
<dbReference type="Proteomes" id="UP000050640">
    <property type="component" value="Unplaced"/>
</dbReference>
<organism evidence="1 2">
    <name type="scientific">Elaeophora elaphi</name>
    <dbReference type="NCBI Taxonomy" id="1147741"/>
    <lineage>
        <taxon>Eukaryota</taxon>
        <taxon>Metazoa</taxon>
        <taxon>Ecdysozoa</taxon>
        <taxon>Nematoda</taxon>
        <taxon>Chromadorea</taxon>
        <taxon>Rhabditida</taxon>
        <taxon>Spirurina</taxon>
        <taxon>Spiruromorpha</taxon>
        <taxon>Filarioidea</taxon>
        <taxon>Onchocercidae</taxon>
        <taxon>Elaeophora</taxon>
    </lineage>
</organism>
<proteinExistence type="predicted"/>
<evidence type="ECO:0000313" key="1">
    <source>
        <dbReference type="Proteomes" id="UP000050640"/>
    </source>
</evidence>
<accession>A0A0R3RPT1</accession>
<sequence length="115" mass="13200">MVSLSFVPQTFSKAKRDDKKKLASVATISKKRNKEFTNSMTTALLIETQQQKPRTKLPNWDYCFPKDLLAVLGGNKDFYKNDCTCEPILLNSLEHRTGIPFLFLLFTSFQKHIIA</sequence>
<keyword evidence="1" id="KW-1185">Reference proteome</keyword>
<evidence type="ECO:0000313" key="2">
    <source>
        <dbReference type="WBParaSite" id="EEL_0000362801-mRNA-1"/>
    </source>
</evidence>
<name>A0A0R3RPT1_9BILA</name>
<protein>
    <submittedName>
        <fullName evidence="2">Uncharacterized protein</fullName>
    </submittedName>
</protein>
<reference evidence="2" key="1">
    <citation type="submission" date="2017-02" db="UniProtKB">
        <authorList>
            <consortium name="WormBaseParasite"/>
        </authorList>
    </citation>
    <scope>IDENTIFICATION</scope>
</reference>